<dbReference type="Gene3D" id="3.40.50.2300">
    <property type="match status" value="1"/>
</dbReference>
<reference evidence="6 7" key="1">
    <citation type="submission" date="2019-03" db="EMBL/GenBank/DDBJ databases">
        <title>Genomic Encyclopedia of Type Strains, Phase IV (KMG-IV): sequencing the most valuable type-strain genomes for metagenomic binning, comparative biology and taxonomic classification.</title>
        <authorList>
            <person name="Goeker M."/>
        </authorList>
    </citation>
    <scope>NUCLEOTIDE SEQUENCE [LARGE SCALE GENOMIC DNA]</scope>
    <source>
        <strain evidence="6 7">DSM 24629</strain>
    </source>
</reference>
<dbReference type="PANTHER" id="PTHR11717">
    <property type="entry name" value="LOW MOLECULAR WEIGHT PROTEIN TYROSINE PHOSPHATASE"/>
    <property type="match status" value="1"/>
</dbReference>
<feature type="domain" description="Phosphotyrosine protein phosphatase I" evidence="5">
    <location>
        <begin position="6"/>
        <end position="150"/>
    </location>
</feature>
<dbReference type="InterPro" id="IPR023485">
    <property type="entry name" value="Ptyr_pPase"/>
</dbReference>
<dbReference type="SUPFAM" id="SSF52788">
    <property type="entry name" value="Phosphotyrosine protein phosphatases I"/>
    <property type="match status" value="1"/>
</dbReference>
<dbReference type="Pfam" id="PF01451">
    <property type="entry name" value="LMWPc"/>
    <property type="match status" value="1"/>
</dbReference>
<dbReference type="GO" id="GO:0004725">
    <property type="term" value="F:protein tyrosine phosphatase activity"/>
    <property type="evidence" value="ECO:0007669"/>
    <property type="project" value="InterPro"/>
</dbReference>
<dbReference type="PRINTS" id="PR00719">
    <property type="entry name" value="LMWPTPASE"/>
</dbReference>
<sequence length="153" mass="17464">MSNNKGKIIFVCTGNTCRSPIAEAIAKSKVAKNIEIISRGILVHYPSNMNDKAKKVIEENNMVLENHISKLFNIDEVDGNTLILTMTKTHKLMLLEKYGVLENKIYTLCEYIGEFGDVEDPYGESLEVYRSCYRRLEAVISRAIIKFELEELK</sequence>
<evidence type="ECO:0000313" key="6">
    <source>
        <dbReference type="EMBL" id="TCT13099.1"/>
    </source>
</evidence>
<evidence type="ECO:0000256" key="4">
    <source>
        <dbReference type="PIRSR" id="PIRSR617867-1"/>
    </source>
</evidence>
<keyword evidence="2" id="KW-0378">Hydrolase</keyword>
<dbReference type="AlphaFoldDB" id="A0A4V2UZX4"/>
<dbReference type="PANTHER" id="PTHR11717:SF31">
    <property type="entry name" value="LOW MOLECULAR WEIGHT PROTEIN-TYROSINE-PHOSPHATASE ETP-RELATED"/>
    <property type="match status" value="1"/>
</dbReference>
<dbReference type="RefSeq" id="WP_165878570.1">
    <property type="nucleotide sequence ID" value="NZ_SMAL01000009.1"/>
</dbReference>
<dbReference type="InterPro" id="IPR017867">
    <property type="entry name" value="Tyr_phospatase_low_mol_wt"/>
</dbReference>
<accession>A0A4V2UZX4</accession>
<dbReference type="Proteomes" id="UP000294902">
    <property type="component" value="Unassembled WGS sequence"/>
</dbReference>
<dbReference type="InterPro" id="IPR036196">
    <property type="entry name" value="Ptyr_pPase_sf"/>
</dbReference>
<protein>
    <submittedName>
        <fullName evidence="6">Protein-tyrosine phosphatase</fullName>
    </submittedName>
</protein>
<feature type="active site" description="Nucleophile" evidence="4">
    <location>
        <position position="12"/>
    </location>
</feature>
<dbReference type="InterPro" id="IPR050438">
    <property type="entry name" value="LMW_PTPase"/>
</dbReference>
<comment type="similarity">
    <text evidence="1">Belongs to the low molecular weight phosphotyrosine protein phosphatase family.</text>
</comment>
<dbReference type="CDD" id="cd16344">
    <property type="entry name" value="LMWPAP"/>
    <property type="match status" value="1"/>
</dbReference>
<organism evidence="6 7">
    <name type="scientific">Natranaerovirga pectinivora</name>
    <dbReference type="NCBI Taxonomy" id="682400"/>
    <lineage>
        <taxon>Bacteria</taxon>
        <taxon>Bacillati</taxon>
        <taxon>Bacillota</taxon>
        <taxon>Clostridia</taxon>
        <taxon>Lachnospirales</taxon>
        <taxon>Natranaerovirgaceae</taxon>
        <taxon>Natranaerovirga</taxon>
    </lineage>
</organism>
<evidence type="ECO:0000259" key="5">
    <source>
        <dbReference type="SMART" id="SM00226"/>
    </source>
</evidence>
<evidence type="ECO:0000256" key="1">
    <source>
        <dbReference type="ARBA" id="ARBA00011063"/>
    </source>
</evidence>
<feature type="active site" evidence="4">
    <location>
        <position position="18"/>
    </location>
</feature>
<feature type="active site" description="Proton donor" evidence="4">
    <location>
        <position position="120"/>
    </location>
</feature>
<evidence type="ECO:0000313" key="7">
    <source>
        <dbReference type="Proteomes" id="UP000294902"/>
    </source>
</evidence>
<keyword evidence="7" id="KW-1185">Reference proteome</keyword>
<dbReference type="EMBL" id="SMAL01000009">
    <property type="protein sequence ID" value="TCT13099.1"/>
    <property type="molecule type" value="Genomic_DNA"/>
</dbReference>
<proteinExistence type="inferred from homology"/>
<gene>
    <name evidence="6" type="ORF">EDC18_10962</name>
</gene>
<evidence type="ECO:0000256" key="3">
    <source>
        <dbReference type="ARBA" id="ARBA00022912"/>
    </source>
</evidence>
<dbReference type="SMART" id="SM00226">
    <property type="entry name" value="LMWPc"/>
    <property type="match status" value="1"/>
</dbReference>
<evidence type="ECO:0000256" key="2">
    <source>
        <dbReference type="ARBA" id="ARBA00022801"/>
    </source>
</evidence>
<comment type="caution">
    <text evidence="6">The sequence shown here is derived from an EMBL/GenBank/DDBJ whole genome shotgun (WGS) entry which is preliminary data.</text>
</comment>
<keyword evidence="3" id="KW-0904">Protein phosphatase</keyword>
<name>A0A4V2UZX4_9FIRM</name>